<evidence type="ECO:0000313" key="2">
    <source>
        <dbReference type="EMBL" id="CAE0658393.1"/>
    </source>
</evidence>
<dbReference type="EMBL" id="HBIV01013566">
    <property type="protein sequence ID" value="CAE0658395.1"/>
    <property type="molecule type" value="Transcribed_RNA"/>
</dbReference>
<name>A0A6V3KRY4_9EUKA</name>
<organism evidence="2">
    <name type="scientific">Lotharella globosa</name>
    <dbReference type="NCBI Taxonomy" id="91324"/>
    <lineage>
        <taxon>Eukaryota</taxon>
        <taxon>Sar</taxon>
        <taxon>Rhizaria</taxon>
        <taxon>Cercozoa</taxon>
        <taxon>Chlorarachniophyceae</taxon>
        <taxon>Lotharella</taxon>
    </lineage>
</organism>
<proteinExistence type="predicted"/>
<gene>
    <name evidence="2" type="ORF">LGLO00237_LOCUS9965</name>
    <name evidence="3" type="ORF">LGLO00237_LOCUS9967</name>
</gene>
<reference evidence="2" key="1">
    <citation type="submission" date="2021-01" db="EMBL/GenBank/DDBJ databases">
        <authorList>
            <person name="Corre E."/>
            <person name="Pelletier E."/>
            <person name="Niang G."/>
            <person name="Scheremetjew M."/>
            <person name="Finn R."/>
            <person name="Kale V."/>
            <person name="Holt S."/>
            <person name="Cochrane G."/>
            <person name="Meng A."/>
            <person name="Brown T."/>
            <person name="Cohen L."/>
        </authorList>
    </citation>
    <scope>NUCLEOTIDE SEQUENCE</scope>
    <source>
        <strain evidence="2">CCCM811</strain>
    </source>
</reference>
<feature type="compositionally biased region" description="Basic residues" evidence="1">
    <location>
        <begin position="81"/>
        <end position="91"/>
    </location>
</feature>
<evidence type="ECO:0000313" key="3">
    <source>
        <dbReference type="EMBL" id="CAE0658395.1"/>
    </source>
</evidence>
<accession>A0A6V3KRY4</accession>
<protein>
    <submittedName>
        <fullName evidence="2">Uncharacterized protein</fullName>
    </submittedName>
</protein>
<dbReference type="EMBL" id="HBIV01013564">
    <property type="protein sequence ID" value="CAE0658393.1"/>
    <property type="molecule type" value="Transcribed_RNA"/>
</dbReference>
<evidence type="ECO:0000256" key="1">
    <source>
        <dbReference type="SAM" id="MobiDB-lite"/>
    </source>
</evidence>
<sequence>MKMARLDPTKLGGRFDIEKPKKSRDPLAKYAPKGYQLFDKELRDSVLPESDSDAIERDQDWVKNMLERHPDYEEVFGKPASQRKHRPHRRKWDMDPWDIWAPQ</sequence>
<feature type="region of interest" description="Disordered" evidence="1">
    <location>
        <begin position="1"/>
        <end position="26"/>
    </location>
</feature>
<dbReference type="AlphaFoldDB" id="A0A6V3KRY4"/>
<feature type="region of interest" description="Disordered" evidence="1">
    <location>
        <begin position="73"/>
        <end position="103"/>
    </location>
</feature>